<gene>
    <name evidence="2" type="ORF">E5676_scaffold769G00020</name>
    <name evidence="1" type="ORF">E6C27_scaffold60G004090</name>
</gene>
<dbReference type="EMBL" id="SSTD01010190">
    <property type="protein sequence ID" value="TYK12215.1"/>
    <property type="molecule type" value="Genomic_DNA"/>
</dbReference>
<accession>A0A5D3CKZ2</accession>
<dbReference type="Proteomes" id="UP000321393">
    <property type="component" value="Unassembled WGS sequence"/>
</dbReference>
<dbReference type="EMBL" id="SSTE01011134">
    <property type="protein sequence ID" value="KAA0051945.1"/>
    <property type="molecule type" value="Genomic_DNA"/>
</dbReference>
<name>A0A5D3CKZ2_CUCMM</name>
<evidence type="ECO:0000313" key="3">
    <source>
        <dbReference type="Proteomes" id="UP000321393"/>
    </source>
</evidence>
<dbReference type="Proteomes" id="UP000321947">
    <property type="component" value="Unassembled WGS sequence"/>
</dbReference>
<evidence type="ECO:0000313" key="4">
    <source>
        <dbReference type="Proteomes" id="UP000321947"/>
    </source>
</evidence>
<sequence length="150" mass="17132">MQFNEGNGLSSITSCVLPKKIQTRMPLTKFLYLEAKSGPSTVPLFRIGHKCFELWDSYFENFNLHSWHWPSHIYSKYRSGSELGGRKKRSLPLAFKNDEYLVRGSVGKMDPLTPNQLALSGLCLEMAFFCPPVSREFTLGSSLYYVRPVL</sequence>
<reference evidence="3 4" key="1">
    <citation type="submission" date="2019-08" db="EMBL/GenBank/DDBJ databases">
        <title>Draft genome sequences of two oriental melons (Cucumis melo L. var makuwa).</title>
        <authorList>
            <person name="Kwon S.-Y."/>
        </authorList>
    </citation>
    <scope>NUCLEOTIDE SEQUENCE [LARGE SCALE GENOMIC DNA]</scope>
    <source>
        <strain evidence="4">cv. Chang Bougi</strain>
        <strain evidence="3">cv. SW 3</strain>
        <tissue evidence="2">Leaf</tissue>
    </source>
</reference>
<protein>
    <submittedName>
        <fullName evidence="2">Pentatricopeptide repeat-containing protein</fullName>
    </submittedName>
</protein>
<proteinExistence type="predicted"/>
<organism evidence="2 4">
    <name type="scientific">Cucumis melo var. makuwa</name>
    <name type="common">Oriental melon</name>
    <dbReference type="NCBI Taxonomy" id="1194695"/>
    <lineage>
        <taxon>Eukaryota</taxon>
        <taxon>Viridiplantae</taxon>
        <taxon>Streptophyta</taxon>
        <taxon>Embryophyta</taxon>
        <taxon>Tracheophyta</taxon>
        <taxon>Spermatophyta</taxon>
        <taxon>Magnoliopsida</taxon>
        <taxon>eudicotyledons</taxon>
        <taxon>Gunneridae</taxon>
        <taxon>Pentapetalae</taxon>
        <taxon>rosids</taxon>
        <taxon>fabids</taxon>
        <taxon>Cucurbitales</taxon>
        <taxon>Cucurbitaceae</taxon>
        <taxon>Benincaseae</taxon>
        <taxon>Cucumis</taxon>
    </lineage>
</organism>
<comment type="caution">
    <text evidence="2">The sequence shown here is derived from an EMBL/GenBank/DDBJ whole genome shotgun (WGS) entry which is preliminary data.</text>
</comment>
<dbReference type="AlphaFoldDB" id="A0A5D3CKZ2"/>
<evidence type="ECO:0000313" key="2">
    <source>
        <dbReference type="EMBL" id="TYK12215.1"/>
    </source>
</evidence>
<dbReference type="OrthoDB" id="1732965at2759"/>
<evidence type="ECO:0000313" key="1">
    <source>
        <dbReference type="EMBL" id="KAA0051945.1"/>
    </source>
</evidence>